<protein>
    <recommendedName>
        <fullName evidence="4">CCHC-type domain-containing protein</fullName>
    </recommendedName>
</protein>
<organism evidence="2 3">
    <name type="scientific">Tanacetum coccineum</name>
    <dbReference type="NCBI Taxonomy" id="301880"/>
    <lineage>
        <taxon>Eukaryota</taxon>
        <taxon>Viridiplantae</taxon>
        <taxon>Streptophyta</taxon>
        <taxon>Embryophyta</taxon>
        <taxon>Tracheophyta</taxon>
        <taxon>Spermatophyta</taxon>
        <taxon>Magnoliopsida</taxon>
        <taxon>eudicotyledons</taxon>
        <taxon>Gunneridae</taxon>
        <taxon>Pentapetalae</taxon>
        <taxon>asterids</taxon>
        <taxon>campanulids</taxon>
        <taxon>Asterales</taxon>
        <taxon>Asteraceae</taxon>
        <taxon>Asteroideae</taxon>
        <taxon>Anthemideae</taxon>
        <taxon>Anthemidinae</taxon>
        <taxon>Tanacetum</taxon>
    </lineage>
</organism>
<sequence length="226" mass="25194">MFNQRRCFHCEDTLKEDEYCKWCTCKKCGSGLSKGFCIICASSNENSSIDDSNPNSFIDSPKVFNQPPQPLTHSIESMNDNPNFDDTHQEQSVHYQDPSENFSQSPPQINQNCCYGCGDSLDGIFCQRCTYESCGNGAHYGYNCPPKVPTISNLEPCNNQTVDELPQTLPSFHPTCYSIDGSSFTYDSTPNFVDDPPNVFNPPSQPPTYSCAFCGNDAHYGHDCHP</sequence>
<reference evidence="2" key="1">
    <citation type="journal article" date="2022" name="Int. J. Mol. Sci.">
        <title>Draft Genome of Tanacetum Coccineum: Genomic Comparison of Closely Related Tanacetum-Family Plants.</title>
        <authorList>
            <person name="Yamashiro T."/>
            <person name="Shiraishi A."/>
            <person name="Nakayama K."/>
            <person name="Satake H."/>
        </authorList>
    </citation>
    <scope>NUCLEOTIDE SEQUENCE</scope>
</reference>
<evidence type="ECO:0000313" key="3">
    <source>
        <dbReference type="Proteomes" id="UP001151760"/>
    </source>
</evidence>
<accession>A0ABQ5GDN1</accession>
<evidence type="ECO:0008006" key="4">
    <source>
        <dbReference type="Google" id="ProtNLM"/>
    </source>
</evidence>
<gene>
    <name evidence="2" type="ORF">Tco_1032561</name>
</gene>
<evidence type="ECO:0000313" key="2">
    <source>
        <dbReference type="EMBL" id="GJT73275.1"/>
    </source>
</evidence>
<feature type="region of interest" description="Disordered" evidence="1">
    <location>
        <begin position="68"/>
        <end position="104"/>
    </location>
</feature>
<proteinExistence type="predicted"/>
<comment type="caution">
    <text evidence="2">The sequence shown here is derived from an EMBL/GenBank/DDBJ whole genome shotgun (WGS) entry which is preliminary data.</text>
</comment>
<dbReference type="EMBL" id="BQNB010018336">
    <property type="protein sequence ID" value="GJT73275.1"/>
    <property type="molecule type" value="Genomic_DNA"/>
</dbReference>
<reference evidence="2" key="2">
    <citation type="submission" date="2022-01" db="EMBL/GenBank/DDBJ databases">
        <authorList>
            <person name="Yamashiro T."/>
            <person name="Shiraishi A."/>
            <person name="Satake H."/>
            <person name="Nakayama K."/>
        </authorList>
    </citation>
    <scope>NUCLEOTIDE SEQUENCE</scope>
</reference>
<keyword evidence="3" id="KW-1185">Reference proteome</keyword>
<feature type="compositionally biased region" description="Polar residues" evidence="1">
    <location>
        <begin position="92"/>
        <end position="104"/>
    </location>
</feature>
<evidence type="ECO:0000256" key="1">
    <source>
        <dbReference type="SAM" id="MobiDB-lite"/>
    </source>
</evidence>
<dbReference type="Proteomes" id="UP001151760">
    <property type="component" value="Unassembled WGS sequence"/>
</dbReference>
<name>A0ABQ5GDN1_9ASTR</name>
<feature type="compositionally biased region" description="Polar residues" evidence="1">
    <location>
        <begin position="71"/>
        <end position="84"/>
    </location>
</feature>